<protein>
    <recommendedName>
        <fullName evidence="4">MOFRL-associated domain-containing protein</fullName>
    </recommendedName>
</protein>
<evidence type="ECO:0000313" key="3">
    <source>
        <dbReference type="EMBL" id="SVA41877.1"/>
    </source>
</evidence>
<proteinExistence type="predicted"/>
<dbReference type="Pfam" id="PF13660">
    <property type="entry name" value="DUF4147"/>
    <property type="match status" value="1"/>
</dbReference>
<reference evidence="3" key="1">
    <citation type="submission" date="2018-05" db="EMBL/GenBank/DDBJ databases">
        <authorList>
            <person name="Lanie J.A."/>
            <person name="Ng W.-L."/>
            <person name="Kazmierczak K.M."/>
            <person name="Andrzejewski T.M."/>
            <person name="Davidsen T.M."/>
            <person name="Wayne K.J."/>
            <person name="Tettelin H."/>
            <person name="Glass J.I."/>
            <person name="Rusch D."/>
            <person name="Podicherti R."/>
            <person name="Tsui H.-C.T."/>
            <person name="Winkler M.E."/>
        </authorList>
    </citation>
    <scope>NUCLEOTIDE SEQUENCE</scope>
</reference>
<dbReference type="PANTHER" id="PTHR12227:SF0">
    <property type="entry name" value="GLYCERATE KINASE"/>
    <property type="match status" value="1"/>
</dbReference>
<dbReference type="InterPro" id="IPR007835">
    <property type="entry name" value="MOFRL"/>
</dbReference>
<dbReference type="Gene3D" id="3.40.1480.10">
    <property type="entry name" value="MOFRL domain"/>
    <property type="match status" value="1"/>
</dbReference>
<feature type="domain" description="MOFRL-associated" evidence="2">
    <location>
        <begin position="5"/>
        <end position="242"/>
    </location>
</feature>
<sequence>MKAVLRRLFARSLARLDLHEVLHRRVGLTGSFLTVDDDAIDLRQVERIIVIAIGKAAGSMTASVAKLLAPRTFDGIVVTTNAPETPIPGCEWYIGGHPLPNTRSFDAGAAVINCLKQVGPRDLVIYLLSGGGSALFEQPIDGLNLEDTKALNKLLVTAGPAIADINVIRKHVSRVKGGQLTALAGQAQQLTFYVSDVPDNDPSLIASGPTMPDPSTVADCHAILKNTKLFDQMPIAVRKLFENNQVPETPKPGSPEFLTSRWYRLLGSAEAVKTMADETRALGWQVMIDVAVRDNWSLERTVEHLLTAVDHVRQAHPRSPVAIVNGGEFSCPVTNPLGLGGRNQAFVLACVPRIAGRSIAVLSAGTDGIDGSSPAAGAVADGESLSRGERTGLHHDTYLRRADSHQFFEQLGDAITTGPTGHNVRDLRLLVAW</sequence>
<evidence type="ECO:0000259" key="1">
    <source>
        <dbReference type="Pfam" id="PF05161"/>
    </source>
</evidence>
<dbReference type="SUPFAM" id="SSF82544">
    <property type="entry name" value="GckA/TtuD-like"/>
    <property type="match status" value="1"/>
</dbReference>
<dbReference type="InterPro" id="IPR025286">
    <property type="entry name" value="MOFRL_assoc_dom"/>
</dbReference>
<dbReference type="AlphaFoldDB" id="A0A381VQG8"/>
<dbReference type="Pfam" id="PF05161">
    <property type="entry name" value="MOFRL"/>
    <property type="match status" value="1"/>
</dbReference>
<accession>A0A381VQG8</accession>
<organism evidence="3">
    <name type="scientific">marine metagenome</name>
    <dbReference type="NCBI Taxonomy" id="408172"/>
    <lineage>
        <taxon>unclassified sequences</taxon>
        <taxon>metagenomes</taxon>
        <taxon>ecological metagenomes</taxon>
    </lineage>
</organism>
<name>A0A381VQG8_9ZZZZ</name>
<gene>
    <name evidence="3" type="ORF">METZ01_LOCUS94731</name>
</gene>
<dbReference type="GO" id="GO:0005737">
    <property type="term" value="C:cytoplasm"/>
    <property type="evidence" value="ECO:0007669"/>
    <property type="project" value="TreeGrafter"/>
</dbReference>
<dbReference type="Gene3D" id="3.40.50.10180">
    <property type="entry name" value="Glycerate kinase, MOFRL-like N-terminal domain"/>
    <property type="match status" value="1"/>
</dbReference>
<dbReference type="GO" id="GO:0008887">
    <property type="term" value="F:glycerate kinase activity"/>
    <property type="evidence" value="ECO:0007669"/>
    <property type="project" value="InterPro"/>
</dbReference>
<dbReference type="InterPro" id="IPR038614">
    <property type="entry name" value="GK_N_sf"/>
</dbReference>
<evidence type="ECO:0008006" key="4">
    <source>
        <dbReference type="Google" id="ProtNLM"/>
    </source>
</evidence>
<feature type="domain" description="MOFRL" evidence="1">
    <location>
        <begin position="322"/>
        <end position="426"/>
    </location>
</feature>
<dbReference type="EMBL" id="UINC01009336">
    <property type="protein sequence ID" value="SVA41877.1"/>
    <property type="molecule type" value="Genomic_DNA"/>
</dbReference>
<evidence type="ECO:0000259" key="2">
    <source>
        <dbReference type="Pfam" id="PF13660"/>
    </source>
</evidence>
<dbReference type="InterPro" id="IPR037035">
    <property type="entry name" value="GK-like_C_sf"/>
</dbReference>
<dbReference type="PANTHER" id="PTHR12227">
    <property type="entry name" value="GLYCERATE KINASE"/>
    <property type="match status" value="1"/>
</dbReference>
<dbReference type="InterPro" id="IPR039760">
    <property type="entry name" value="MOFRL_protein"/>
</dbReference>